<dbReference type="Pfam" id="PF01920">
    <property type="entry name" value="Prefoldin_2"/>
    <property type="match status" value="1"/>
</dbReference>
<evidence type="ECO:0000256" key="3">
    <source>
        <dbReference type="SAM" id="Coils"/>
    </source>
</evidence>
<dbReference type="EMBL" id="ML002490">
    <property type="protein sequence ID" value="RKP37472.1"/>
    <property type="molecule type" value="Genomic_DNA"/>
</dbReference>
<comment type="similarity">
    <text evidence="1">Belongs to the prefoldin subunit beta family.</text>
</comment>
<evidence type="ECO:0000313" key="4">
    <source>
        <dbReference type="EMBL" id="RKP37472.1"/>
    </source>
</evidence>
<dbReference type="Proteomes" id="UP000268162">
    <property type="component" value="Unassembled WGS sequence"/>
</dbReference>
<sequence length="112" mass="13046">KQILRTLQTKIIDGQKQLGAVRAQIQGHEREKRRNELTLREIDSLSNDVTLYKSVGKMFLQMDHSIVVKDLKKEINESSEQAKVLEKKQKYLERDLDNCTTSLKDIMHHSRG</sequence>
<feature type="non-terminal residue" evidence="4">
    <location>
        <position position="1"/>
    </location>
</feature>
<dbReference type="PANTHER" id="PTHR20903:SF0">
    <property type="entry name" value="PREFOLDIN SUBUNIT 1"/>
    <property type="match status" value="1"/>
</dbReference>
<dbReference type="PANTHER" id="PTHR20903">
    <property type="entry name" value="PREFOLDIN SUBUNIT 1-RELATED"/>
    <property type="match status" value="1"/>
</dbReference>
<gene>
    <name evidence="4" type="ORF">BJ085DRAFT_18910</name>
</gene>
<dbReference type="STRING" id="215637.A0A4P9ZX62"/>
<keyword evidence="2" id="KW-0143">Chaperone</keyword>
<organism evidence="4 5">
    <name type="scientific">Dimargaris cristalligena</name>
    <dbReference type="NCBI Taxonomy" id="215637"/>
    <lineage>
        <taxon>Eukaryota</taxon>
        <taxon>Fungi</taxon>
        <taxon>Fungi incertae sedis</taxon>
        <taxon>Zoopagomycota</taxon>
        <taxon>Kickxellomycotina</taxon>
        <taxon>Dimargaritomycetes</taxon>
        <taxon>Dimargaritales</taxon>
        <taxon>Dimargaritaceae</taxon>
        <taxon>Dimargaris</taxon>
    </lineage>
</organism>
<dbReference type="GO" id="GO:0016272">
    <property type="term" value="C:prefoldin complex"/>
    <property type="evidence" value="ECO:0007669"/>
    <property type="project" value="InterPro"/>
</dbReference>
<dbReference type="AlphaFoldDB" id="A0A4P9ZX62"/>
<name>A0A4P9ZX62_9FUNG</name>
<keyword evidence="5" id="KW-1185">Reference proteome</keyword>
<evidence type="ECO:0000256" key="1">
    <source>
        <dbReference type="ARBA" id="ARBA00008045"/>
    </source>
</evidence>
<dbReference type="SUPFAM" id="SSF46579">
    <property type="entry name" value="Prefoldin"/>
    <property type="match status" value="1"/>
</dbReference>
<reference evidence="5" key="1">
    <citation type="journal article" date="2018" name="Nat. Microbiol.">
        <title>Leveraging single-cell genomics to expand the fungal tree of life.</title>
        <authorList>
            <person name="Ahrendt S.R."/>
            <person name="Quandt C.A."/>
            <person name="Ciobanu D."/>
            <person name="Clum A."/>
            <person name="Salamov A."/>
            <person name="Andreopoulos B."/>
            <person name="Cheng J.F."/>
            <person name="Woyke T."/>
            <person name="Pelin A."/>
            <person name="Henrissat B."/>
            <person name="Reynolds N.K."/>
            <person name="Benny G.L."/>
            <person name="Smith M.E."/>
            <person name="James T.Y."/>
            <person name="Grigoriev I.V."/>
        </authorList>
    </citation>
    <scope>NUCLEOTIDE SEQUENCE [LARGE SCALE GENOMIC DNA]</scope>
    <source>
        <strain evidence="5">RSA 468</strain>
    </source>
</reference>
<dbReference type="GO" id="GO:0044183">
    <property type="term" value="F:protein folding chaperone"/>
    <property type="evidence" value="ECO:0007669"/>
    <property type="project" value="TreeGrafter"/>
</dbReference>
<evidence type="ECO:0000313" key="5">
    <source>
        <dbReference type="Proteomes" id="UP000268162"/>
    </source>
</evidence>
<keyword evidence="3" id="KW-0175">Coiled coil</keyword>
<feature type="coiled-coil region" evidence="3">
    <location>
        <begin position="28"/>
        <end position="95"/>
    </location>
</feature>
<dbReference type="InterPro" id="IPR009053">
    <property type="entry name" value="Prefoldin"/>
</dbReference>
<proteinExistence type="inferred from homology"/>
<evidence type="ECO:0000256" key="2">
    <source>
        <dbReference type="ARBA" id="ARBA00023186"/>
    </source>
</evidence>
<dbReference type="GO" id="GO:0051082">
    <property type="term" value="F:unfolded protein binding"/>
    <property type="evidence" value="ECO:0007669"/>
    <property type="project" value="InterPro"/>
</dbReference>
<dbReference type="GO" id="GO:0005737">
    <property type="term" value="C:cytoplasm"/>
    <property type="evidence" value="ECO:0007669"/>
    <property type="project" value="TreeGrafter"/>
</dbReference>
<protein>
    <submittedName>
        <fullName evidence="4">Prefoldin</fullName>
    </submittedName>
</protein>
<dbReference type="InterPro" id="IPR002777">
    <property type="entry name" value="PFD_beta-like"/>
</dbReference>
<dbReference type="Gene3D" id="1.10.287.370">
    <property type="match status" value="1"/>
</dbReference>
<accession>A0A4P9ZX62</accession>